<proteinExistence type="predicted"/>
<dbReference type="Proteomes" id="UP000005326">
    <property type="component" value="Unassembled WGS sequence"/>
</dbReference>
<accession>B0MKY3</accession>
<evidence type="ECO:0000313" key="2">
    <source>
        <dbReference type="Proteomes" id="UP000005326"/>
    </source>
</evidence>
<dbReference type="AlphaFoldDB" id="B0MKY3"/>
<organism evidence="1 2">
    <name type="scientific">[Eubacterium] siraeum DSM 15702</name>
    <dbReference type="NCBI Taxonomy" id="428128"/>
    <lineage>
        <taxon>Bacteria</taxon>
        <taxon>Bacillati</taxon>
        <taxon>Bacillota</taxon>
        <taxon>Clostridia</taxon>
        <taxon>Eubacteriales</taxon>
        <taxon>Oscillospiraceae</taxon>
        <taxon>Oscillospiraceae incertae sedis</taxon>
    </lineage>
</organism>
<reference evidence="1" key="1">
    <citation type="submission" date="2007-10" db="EMBL/GenBank/DDBJ databases">
        <authorList>
            <person name="Fulton L."/>
            <person name="Clifton S."/>
            <person name="Fulton B."/>
            <person name="Xu J."/>
            <person name="Minx P."/>
            <person name="Pepin K.H."/>
            <person name="Johnson M."/>
            <person name="Thiruvilangam P."/>
            <person name="Bhonagiri V."/>
            <person name="Nash W.E."/>
            <person name="Mardis E.R."/>
            <person name="Wilson R.K."/>
        </authorList>
    </citation>
    <scope>NUCLEOTIDE SEQUENCE [LARGE SCALE GENOMIC DNA]</scope>
    <source>
        <strain evidence="1">DSM 15702</strain>
    </source>
</reference>
<dbReference type="EMBL" id="ABCA03000033">
    <property type="protein sequence ID" value="EDS01672.1"/>
    <property type="molecule type" value="Genomic_DNA"/>
</dbReference>
<gene>
    <name evidence="1" type="ORF">EUBSIR_00470</name>
</gene>
<reference evidence="1" key="2">
    <citation type="submission" date="2014-06" db="EMBL/GenBank/DDBJ databases">
        <title>Draft genome sequence of Eubacterium siraeum (DSM 15702).</title>
        <authorList>
            <person name="Sudarsanam P."/>
            <person name="Ley R."/>
            <person name="Guruge J."/>
            <person name="Turnbaugh P.J."/>
            <person name="Mahowald M."/>
            <person name="Liep D."/>
            <person name="Gordon J."/>
        </authorList>
    </citation>
    <scope>NUCLEOTIDE SEQUENCE</scope>
    <source>
        <strain evidence="1">DSM 15702</strain>
    </source>
</reference>
<protein>
    <submittedName>
        <fullName evidence="1">Uncharacterized protein</fullName>
    </submittedName>
</protein>
<sequence length="52" mass="5686">MPKNEDVKIATELYEKLPEHEKKLAAALINATAAQLLAISMAYGDKVKDKTA</sequence>
<keyword evidence="2" id="KW-1185">Reference proteome</keyword>
<evidence type="ECO:0000313" key="1">
    <source>
        <dbReference type="EMBL" id="EDS01672.1"/>
    </source>
</evidence>
<name>B0MKY3_9FIRM</name>
<comment type="caution">
    <text evidence="1">The sequence shown here is derived from an EMBL/GenBank/DDBJ whole genome shotgun (WGS) entry which is preliminary data.</text>
</comment>